<dbReference type="InterPro" id="IPR051735">
    <property type="entry name" value="CFEM_domain"/>
</dbReference>
<comment type="caution">
    <text evidence="19">The sequence shown here is derived from an EMBL/GenBank/DDBJ whole genome shotgun (WGS) entry which is preliminary data.</text>
</comment>
<dbReference type="InterPro" id="IPR008427">
    <property type="entry name" value="Extracellular_membr_CFEM_dom"/>
</dbReference>
<keyword evidence="13" id="KW-0325">Glycoprotein</keyword>
<dbReference type="GO" id="GO:0046872">
    <property type="term" value="F:metal ion binding"/>
    <property type="evidence" value="ECO:0007669"/>
    <property type="project" value="UniProtKB-UniRule"/>
</dbReference>
<reference evidence="19 20" key="1">
    <citation type="submission" date="2016-09" db="EMBL/GenBank/DDBJ databases">
        <authorList>
            <person name="Capua I."/>
            <person name="De Benedictis P."/>
            <person name="Joannis T."/>
            <person name="Lombin L.H."/>
            <person name="Cattoli G."/>
        </authorList>
    </citation>
    <scope>NUCLEOTIDE SEQUENCE [LARGE SCALE GENOMIC DNA]</scope>
    <source>
        <strain evidence="19 20">IMI 309357</strain>
    </source>
</reference>
<evidence type="ECO:0000256" key="3">
    <source>
        <dbReference type="ARBA" id="ARBA00010031"/>
    </source>
</evidence>
<dbReference type="GeneID" id="34565201"/>
<feature type="binding site" description="axial binding residue" evidence="15">
    <location>
        <position position="42"/>
    </location>
    <ligand>
        <name>heme</name>
        <dbReference type="ChEBI" id="CHEBI:30413"/>
    </ligand>
    <ligandPart>
        <name>Fe</name>
        <dbReference type="ChEBI" id="CHEBI:18248"/>
    </ligandPart>
</feature>
<evidence type="ECO:0000256" key="4">
    <source>
        <dbReference type="ARBA" id="ARBA00022475"/>
    </source>
</evidence>
<keyword evidence="7" id="KW-0336">GPI-anchor</keyword>
<evidence type="ECO:0000256" key="6">
    <source>
        <dbReference type="ARBA" id="ARBA00022617"/>
    </source>
</evidence>
<proteinExistence type="inferred from homology"/>
<evidence type="ECO:0000256" key="14">
    <source>
        <dbReference type="ARBA" id="ARBA00023288"/>
    </source>
</evidence>
<evidence type="ECO:0000256" key="12">
    <source>
        <dbReference type="ARBA" id="ARBA00023157"/>
    </source>
</evidence>
<evidence type="ECO:0000256" key="9">
    <source>
        <dbReference type="ARBA" id="ARBA00022729"/>
    </source>
</evidence>
<organism evidence="19 20">
    <name type="scientific">Colletotrichum orchidophilum</name>
    <dbReference type="NCBI Taxonomy" id="1209926"/>
    <lineage>
        <taxon>Eukaryota</taxon>
        <taxon>Fungi</taxon>
        <taxon>Dikarya</taxon>
        <taxon>Ascomycota</taxon>
        <taxon>Pezizomycotina</taxon>
        <taxon>Sordariomycetes</taxon>
        <taxon>Hypocreomycetidae</taxon>
        <taxon>Glomerellales</taxon>
        <taxon>Glomerellaceae</taxon>
        <taxon>Colletotrichum</taxon>
    </lineage>
</organism>
<comment type="similarity">
    <text evidence="3">Belongs to the RBT5 family.</text>
</comment>
<dbReference type="GO" id="GO:0098552">
    <property type="term" value="C:side of membrane"/>
    <property type="evidence" value="ECO:0007669"/>
    <property type="project" value="UniProtKB-KW"/>
</dbReference>
<dbReference type="PANTHER" id="PTHR37928:SF1">
    <property type="entry name" value="CFEM DOMAIN PROTEIN (AFU_ORTHOLOGUE AFUA_6G14090)"/>
    <property type="match status" value="1"/>
</dbReference>
<keyword evidence="14" id="KW-0449">Lipoprotein</keyword>
<evidence type="ECO:0000256" key="11">
    <source>
        <dbReference type="ARBA" id="ARBA00023136"/>
    </source>
</evidence>
<evidence type="ECO:0000256" key="16">
    <source>
        <dbReference type="SAM" id="MobiDB-lite"/>
    </source>
</evidence>
<feature type="signal peptide" evidence="17">
    <location>
        <begin position="1"/>
        <end position="17"/>
    </location>
</feature>
<evidence type="ECO:0000256" key="1">
    <source>
        <dbReference type="ARBA" id="ARBA00004609"/>
    </source>
</evidence>
<dbReference type="Pfam" id="PF05730">
    <property type="entry name" value="CFEM"/>
    <property type="match status" value="1"/>
</dbReference>
<dbReference type="STRING" id="1209926.A0A1G4AU57"/>
<comment type="subcellular location">
    <subcellularLocation>
        <location evidence="1">Cell membrane</location>
        <topology evidence="1">Lipid-anchor</topology>
        <topology evidence="1">GPI-anchor</topology>
    </subcellularLocation>
    <subcellularLocation>
        <location evidence="2">Secreted</location>
    </subcellularLocation>
</comment>
<keyword evidence="10 15" id="KW-0408">Iron</keyword>
<evidence type="ECO:0000256" key="8">
    <source>
        <dbReference type="ARBA" id="ARBA00022723"/>
    </source>
</evidence>
<dbReference type="PANTHER" id="PTHR37928">
    <property type="entry name" value="CFEM DOMAIN PROTEIN (AFU_ORTHOLOGUE AFUA_6G14090)"/>
    <property type="match status" value="1"/>
</dbReference>
<feature type="disulfide bond" evidence="15">
    <location>
        <begin position="38"/>
        <end position="45"/>
    </location>
</feature>
<feature type="chain" id="PRO_5009602134" evidence="17">
    <location>
        <begin position="18"/>
        <end position="288"/>
    </location>
</feature>
<dbReference type="EMBL" id="MJBS01000142">
    <property type="protein sequence ID" value="OHE92623.1"/>
    <property type="molecule type" value="Genomic_DNA"/>
</dbReference>
<gene>
    <name evidence="19" type="ORF">CORC01_12069</name>
</gene>
<feature type="region of interest" description="Disordered" evidence="16">
    <location>
        <begin position="228"/>
        <end position="262"/>
    </location>
</feature>
<evidence type="ECO:0000256" key="10">
    <source>
        <dbReference type="ARBA" id="ARBA00023004"/>
    </source>
</evidence>
<keyword evidence="20" id="KW-1185">Reference proteome</keyword>
<evidence type="ECO:0000256" key="7">
    <source>
        <dbReference type="ARBA" id="ARBA00022622"/>
    </source>
</evidence>
<evidence type="ECO:0000256" key="2">
    <source>
        <dbReference type="ARBA" id="ARBA00004613"/>
    </source>
</evidence>
<evidence type="ECO:0000256" key="13">
    <source>
        <dbReference type="ARBA" id="ARBA00023180"/>
    </source>
</evidence>
<evidence type="ECO:0000259" key="18">
    <source>
        <dbReference type="PROSITE" id="PS52012"/>
    </source>
</evidence>
<evidence type="ECO:0000256" key="5">
    <source>
        <dbReference type="ARBA" id="ARBA00022525"/>
    </source>
</evidence>
<evidence type="ECO:0000313" key="19">
    <source>
        <dbReference type="EMBL" id="OHE92623.1"/>
    </source>
</evidence>
<accession>A0A1G4AU57</accession>
<dbReference type="SMART" id="SM00747">
    <property type="entry name" value="CFEM"/>
    <property type="match status" value="1"/>
</dbReference>
<dbReference type="GO" id="GO:0005576">
    <property type="term" value="C:extracellular region"/>
    <property type="evidence" value="ECO:0007669"/>
    <property type="project" value="UniProtKB-SubCell"/>
</dbReference>
<name>A0A1G4AU57_9PEZI</name>
<dbReference type="AlphaFoldDB" id="A0A1G4AU57"/>
<dbReference type="OrthoDB" id="1193027at2759"/>
<dbReference type="GO" id="GO:0005886">
    <property type="term" value="C:plasma membrane"/>
    <property type="evidence" value="ECO:0007669"/>
    <property type="project" value="UniProtKB-SubCell"/>
</dbReference>
<keyword evidence="12 15" id="KW-1015">Disulfide bond</keyword>
<dbReference type="PROSITE" id="PS52012">
    <property type="entry name" value="CFEM"/>
    <property type="match status" value="1"/>
</dbReference>
<keyword evidence="8 15" id="KW-0479">Metal-binding</keyword>
<evidence type="ECO:0000256" key="17">
    <source>
        <dbReference type="SAM" id="SignalP"/>
    </source>
</evidence>
<keyword evidence="9 17" id="KW-0732">Signal</keyword>
<keyword evidence="11" id="KW-0472">Membrane</keyword>
<comment type="caution">
    <text evidence="15">Lacks conserved residue(s) required for the propagation of feature annotation.</text>
</comment>
<feature type="domain" description="CFEM" evidence="18">
    <location>
        <begin position="1"/>
        <end position="106"/>
    </location>
</feature>
<keyword evidence="4" id="KW-1003">Cell membrane</keyword>
<evidence type="ECO:0000256" key="15">
    <source>
        <dbReference type="PROSITE-ProRule" id="PRU01356"/>
    </source>
</evidence>
<dbReference type="RefSeq" id="XP_022469792.1">
    <property type="nucleotide sequence ID" value="XM_022623691.1"/>
</dbReference>
<dbReference type="Proteomes" id="UP000176998">
    <property type="component" value="Unassembled WGS sequence"/>
</dbReference>
<sequence>MKSAIILGAGLLSGAMAQGACGTGCISAMQGLASDLGCTAGDNACLCRNPNFAYGIRDCSFQSCADASDAEAAVAAGIELCRQAGVVVTVIPGATVTQPTGTSTVTAVPVVSSIFSEITSGGSTITTLLGVTTLAPSVSGGSESATPSPVSTSTFTTIVTSGESTITSVGETTLFGVGGVPGATSLPQTAVTTEPVVSTITSGGSVITSTVGSTTVLSSLTGGEASSALSSQASEATGATTTANSESGTATGTATGTAASSSSSGLAKQTAVPVAGFLAAAGFVAMLI</sequence>
<protein>
    <submittedName>
        <fullName evidence="19">CFEM domain-containing protein</fullName>
    </submittedName>
</protein>
<keyword evidence="5" id="KW-0964">Secreted</keyword>
<keyword evidence="6 15" id="KW-0349">Heme</keyword>
<evidence type="ECO:0000313" key="20">
    <source>
        <dbReference type="Proteomes" id="UP000176998"/>
    </source>
</evidence>